<dbReference type="GeneID" id="36520272"/>
<dbReference type="PANTHER" id="PTHR36922">
    <property type="entry name" value="BLL2446 PROTEIN"/>
    <property type="match status" value="1"/>
</dbReference>
<dbReference type="InterPro" id="IPR018531">
    <property type="entry name" value="DUF1993"/>
</dbReference>
<evidence type="ECO:0000313" key="2">
    <source>
        <dbReference type="Proteomes" id="UP000234585"/>
    </source>
</evidence>
<dbReference type="InterPro" id="IPR034660">
    <property type="entry name" value="DinB/YfiT-like"/>
</dbReference>
<dbReference type="RefSeq" id="XP_024670936.1">
    <property type="nucleotide sequence ID" value="XM_024813112.1"/>
</dbReference>
<evidence type="ECO:0000313" key="1">
    <source>
        <dbReference type="EMBL" id="PLB36924.1"/>
    </source>
</evidence>
<dbReference type="STRING" id="41067.A0A2I2F8F8"/>
<organism evidence="1 2">
    <name type="scientific">Aspergillus candidus</name>
    <dbReference type="NCBI Taxonomy" id="41067"/>
    <lineage>
        <taxon>Eukaryota</taxon>
        <taxon>Fungi</taxon>
        <taxon>Dikarya</taxon>
        <taxon>Ascomycota</taxon>
        <taxon>Pezizomycotina</taxon>
        <taxon>Eurotiomycetes</taxon>
        <taxon>Eurotiomycetidae</taxon>
        <taxon>Eurotiales</taxon>
        <taxon>Aspergillaceae</taxon>
        <taxon>Aspergillus</taxon>
        <taxon>Aspergillus subgen. Circumdati</taxon>
    </lineage>
</organism>
<dbReference type="PANTHER" id="PTHR36922:SF1">
    <property type="entry name" value="DUF1993 DOMAIN-CONTAINING PROTEIN"/>
    <property type="match status" value="1"/>
</dbReference>
<dbReference type="Proteomes" id="UP000234585">
    <property type="component" value="Unassembled WGS sequence"/>
</dbReference>
<sequence>MTTTYDSIRTAQQALSTLSHILKTAEKSHPDPASLPSARLHPDMQPLSFQVHIATFMSMKLAARLTLQDPPAPLENNLTTIDSMQERIKTVQDILDAVPAGDVNAKAEEIKSTPLGPKEVEISGAEYARVFNLPNIYFHLVTAYGILRKEGVPLGKVEYMTEFIGPLL</sequence>
<dbReference type="Gene3D" id="1.20.120.450">
    <property type="entry name" value="dinb family like domain"/>
    <property type="match status" value="1"/>
</dbReference>
<keyword evidence="2" id="KW-1185">Reference proteome</keyword>
<dbReference type="EMBL" id="KZ559147">
    <property type="protein sequence ID" value="PLB36924.1"/>
    <property type="molecule type" value="Genomic_DNA"/>
</dbReference>
<proteinExistence type="predicted"/>
<protein>
    <submittedName>
        <fullName evidence="1">Uncharacterized protein</fullName>
    </submittedName>
</protein>
<accession>A0A2I2F8F8</accession>
<name>A0A2I2F8F8_ASPCN</name>
<dbReference type="SUPFAM" id="SSF109854">
    <property type="entry name" value="DinB/YfiT-like putative metalloenzymes"/>
    <property type="match status" value="1"/>
</dbReference>
<gene>
    <name evidence="1" type="ORF">BDW47DRAFT_107933</name>
</gene>
<dbReference type="AlphaFoldDB" id="A0A2I2F8F8"/>
<reference evidence="1 2" key="1">
    <citation type="submission" date="2017-12" db="EMBL/GenBank/DDBJ databases">
        <authorList>
            <consortium name="DOE Joint Genome Institute"/>
            <person name="Haridas S."/>
            <person name="Kjaerbolling I."/>
            <person name="Vesth T.C."/>
            <person name="Frisvad J.C."/>
            <person name="Nybo J.L."/>
            <person name="Theobald S."/>
            <person name="Kuo A."/>
            <person name="Bowyer P."/>
            <person name="Matsuda Y."/>
            <person name="Mondo S."/>
            <person name="Lyhne E.K."/>
            <person name="Kogle M.E."/>
            <person name="Clum A."/>
            <person name="Lipzen A."/>
            <person name="Salamov A."/>
            <person name="Ngan C.Y."/>
            <person name="Daum C."/>
            <person name="Chiniquy J."/>
            <person name="Barry K."/>
            <person name="LaButti K."/>
            <person name="Simmons B.A."/>
            <person name="Magnuson J.K."/>
            <person name="Mortensen U.H."/>
            <person name="Larsen T.O."/>
            <person name="Grigoriev I.V."/>
            <person name="Baker S.E."/>
            <person name="Andersen M.R."/>
            <person name="Nordberg H.P."/>
            <person name="Cantor M.N."/>
            <person name="Hua S.X."/>
        </authorList>
    </citation>
    <scope>NUCLEOTIDE SEQUENCE [LARGE SCALE GENOMIC DNA]</scope>
    <source>
        <strain evidence="1 2">CBS 102.13</strain>
    </source>
</reference>
<dbReference type="OrthoDB" id="3724345at2759"/>
<dbReference type="Pfam" id="PF09351">
    <property type="entry name" value="DUF1993"/>
    <property type="match status" value="1"/>
</dbReference>